<protein>
    <recommendedName>
        <fullName evidence="2">Lipoprotein</fullName>
    </recommendedName>
</protein>
<dbReference type="EMBL" id="DSFP01000030">
    <property type="protein sequence ID" value="HEW45588.1"/>
    <property type="molecule type" value="Genomic_DNA"/>
</dbReference>
<accession>A0A7C2VDN7</accession>
<reference evidence="1" key="1">
    <citation type="journal article" date="2020" name="mSystems">
        <title>Genome- and Community-Level Interaction Insights into Carbon Utilization and Element Cycling Functions of Hydrothermarchaeota in Hydrothermal Sediment.</title>
        <authorList>
            <person name="Zhou Z."/>
            <person name="Liu Y."/>
            <person name="Xu W."/>
            <person name="Pan J."/>
            <person name="Luo Z.H."/>
            <person name="Li M."/>
        </authorList>
    </citation>
    <scope>NUCLEOTIDE SEQUENCE [LARGE SCALE GENOMIC DNA]</scope>
    <source>
        <strain evidence="1">SpSt-132</strain>
    </source>
</reference>
<comment type="caution">
    <text evidence="1">The sequence shown here is derived from an EMBL/GenBank/DDBJ whole genome shotgun (WGS) entry which is preliminary data.</text>
</comment>
<sequence length="248" mass="28463">MKRCLLVLFLFSAGCGIKAKPEVLKGPEVAIKRIGDKVYVKSLSGEIRVKGFEKVGNYWIKENKEAFCFVVERIGGKSNKFCVERAVEERPHLKVEEEKDFVKLTPLGFETYRFYPLKEKSIDLEEGKDFKNSLKLEMDYWERCYAITGIKGVLESQPVEVCVKPKPPPVVKEVEKLEVRTGESKIYLVWFYGENYKEFVIYERGKEIGRTTGFAFEIPLPKDKTSFTVKVISPLGFESKGVSVDYNP</sequence>
<gene>
    <name evidence="1" type="ORF">ENO47_02800</name>
</gene>
<evidence type="ECO:0000313" key="1">
    <source>
        <dbReference type="EMBL" id="HEW45588.1"/>
    </source>
</evidence>
<dbReference type="PROSITE" id="PS51257">
    <property type="entry name" value="PROKAR_LIPOPROTEIN"/>
    <property type="match status" value="1"/>
</dbReference>
<proteinExistence type="predicted"/>
<name>A0A7C2VDN7_9AQUI</name>
<dbReference type="AlphaFoldDB" id="A0A7C2VDN7"/>
<evidence type="ECO:0008006" key="2">
    <source>
        <dbReference type="Google" id="ProtNLM"/>
    </source>
</evidence>
<organism evidence="1">
    <name type="scientific">Hydrogenobacter sp</name>
    <dbReference type="NCBI Taxonomy" id="2152829"/>
    <lineage>
        <taxon>Bacteria</taxon>
        <taxon>Pseudomonadati</taxon>
        <taxon>Aquificota</taxon>
        <taxon>Aquificia</taxon>
        <taxon>Aquificales</taxon>
        <taxon>Aquificaceae</taxon>
        <taxon>Hydrogenobacter</taxon>
    </lineage>
</organism>